<evidence type="ECO:0000259" key="3">
    <source>
        <dbReference type="Pfam" id="PF20683"/>
    </source>
</evidence>
<dbReference type="EMBL" id="AVQI01000050">
    <property type="protein sequence ID" value="ERK02581.1"/>
    <property type="molecule type" value="Genomic_DNA"/>
</dbReference>
<protein>
    <recommendedName>
        <fullName evidence="8">DUF4954 domain-containing protein</fullName>
    </recommendedName>
</protein>
<feature type="region of interest" description="Disordered" evidence="1">
    <location>
        <begin position="513"/>
        <end position="533"/>
    </location>
</feature>
<keyword evidence="7" id="KW-1185">Reference proteome</keyword>
<evidence type="ECO:0008006" key="8">
    <source>
        <dbReference type="Google" id="ProtNLM"/>
    </source>
</evidence>
<dbReference type="Pfam" id="PF16314">
    <property type="entry name" value="DUF4954"/>
    <property type="match status" value="1"/>
</dbReference>
<feature type="domain" description="DUF6819" evidence="3">
    <location>
        <begin position="616"/>
        <end position="694"/>
    </location>
</feature>
<dbReference type="Proteomes" id="UP000016646">
    <property type="component" value="Unassembled WGS sequence"/>
</dbReference>
<dbReference type="EMBL" id="AUZJ01000009">
    <property type="protein sequence ID" value="ERF61659.1"/>
    <property type="molecule type" value="Genomic_DNA"/>
</dbReference>
<accession>U2LE69</accession>
<feature type="domain" description="DUF4954" evidence="2">
    <location>
        <begin position="25"/>
        <end position="469"/>
    </location>
</feature>
<gene>
    <name evidence="5" type="ORF">HMPREF0860_0037</name>
    <name evidence="4" type="ORF">HMPREF1325_2284</name>
</gene>
<evidence type="ECO:0000259" key="2">
    <source>
        <dbReference type="Pfam" id="PF16314"/>
    </source>
</evidence>
<dbReference type="Pfam" id="PF20683">
    <property type="entry name" value="DUF6819"/>
    <property type="match status" value="1"/>
</dbReference>
<dbReference type="SUPFAM" id="SSF51161">
    <property type="entry name" value="Trimeric LpxA-like enzymes"/>
    <property type="match status" value="1"/>
</dbReference>
<dbReference type="InterPro" id="IPR049208">
    <property type="entry name" value="DUF6819"/>
</dbReference>
<dbReference type="Gene3D" id="2.160.10.10">
    <property type="entry name" value="Hexapeptide repeat proteins"/>
    <property type="match status" value="1"/>
</dbReference>
<name>U2LE69_TRESO</name>
<reference evidence="6 7" key="1">
    <citation type="submission" date="2013-08" db="EMBL/GenBank/DDBJ databases">
        <authorList>
            <person name="Durkin A.S."/>
            <person name="Haft D.R."/>
            <person name="McCorrison J."/>
            <person name="Torralba M."/>
            <person name="Gillis M."/>
            <person name="Haft D.H."/>
            <person name="Methe B."/>
            <person name="Sutton G."/>
            <person name="Nelson K.E."/>
        </authorList>
    </citation>
    <scope>NUCLEOTIDE SEQUENCE [LARGE SCALE GENOMIC DNA]</scope>
    <source>
        <strain evidence="5 7">ATCC 35536</strain>
        <strain evidence="4 6">VPI DR56BR1116</strain>
    </source>
</reference>
<sequence length="762" mass="85992">MVQVTHTNKCSLSVSVPSELTAGKRHLTQAEIEALEKNQNTSDDPSWQNFYVDAECFDASLIRDSSFSGFIVLGKLRHAALKYHDLELEEGIYASKLINAVTGDDNVIRNVAYFENYRLGKNVMLFNIQEMSCTTHSKFGEGILKKGEPEENRIWIGVANENGGREVLPFKSMIPADAYLWSRYREDGALMKRFVELTEKGACCEGATYGIVKNNAVIKNTTLLKDAEIGECVYIKGAFKLKNITVLSSEAEPSQIGEGVEMVNGIMGAGSRVFYQAVAVRFVIGKNCQLKYGARLLNSVLGDNSTVSCCEILNNLIFPFHEQHHNSSFLIASTIMGQSNIASGATIGSNHNSRSPDGELIASRGFWPSLSSDFKHNSRFASFVLIAKGSYQYELDIPYPFSLIALGENGDRSIRIFPAWWFMYDMFALVRNRYKFKKRDKRVVPVQHIETDPFAPDTMQEIMTALDRIVRLTAKERMPHRGQTESGIHETEDVRMRGKTRGFGIRTSADATDGFEDAAGGNTANGTREDDTDKERLAEAKAFFEKNPDADFTLSDAQCQKRYGATVFRPAYAYHQYRKIIKYFAAKTIIEYCDENGIASVSPAVLAEIARHPLYAEWLNAGGQIIPIEKIDELREKVKRGEIASWEKVHAFYDACAASYLADKTRYALYLLKCIYGVPFERCSAEQYRNLVESVAAVSDDMYTLSVSSREKDYTDYYRKMTYRNREEMDAVLGTIDRDDFLTMLKDDTERFNKKLRRVITV</sequence>
<dbReference type="InterPro" id="IPR011004">
    <property type="entry name" value="Trimer_LpxA-like_sf"/>
</dbReference>
<evidence type="ECO:0000313" key="4">
    <source>
        <dbReference type="EMBL" id="ERF61659.1"/>
    </source>
</evidence>
<dbReference type="eggNOG" id="COG1207">
    <property type="taxonomic scope" value="Bacteria"/>
</dbReference>
<evidence type="ECO:0000313" key="7">
    <source>
        <dbReference type="Proteomes" id="UP000016646"/>
    </source>
</evidence>
<proteinExistence type="predicted"/>
<evidence type="ECO:0000313" key="5">
    <source>
        <dbReference type="EMBL" id="ERK02581.1"/>
    </source>
</evidence>
<comment type="caution">
    <text evidence="4">The sequence shown here is derived from an EMBL/GenBank/DDBJ whole genome shotgun (WGS) entry which is preliminary data.</text>
</comment>
<dbReference type="STRING" id="1125725.HMPREF1325_2284"/>
<evidence type="ECO:0000313" key="6">
    <source>
        <dbReference type="Proteomes" id="UP000016412"/>
    </source>
</evidence>
<dbReference type="AlphaFoldDB" id="U2LE69"/>
<evidence type="ECO:0000256" key="1">
    <source>
        <dbReference type="SAM" id="MobiDB-lite"/>
    </source>
</evidence>
<dbReference type="Proteomes" id="UP000016412">
    <property type="component" value="Unassembled WGS sequence"/>
</dbReference>
<dbReference type="RefSeq" id="WP_021329535.1">
    <property type="nucleotide sequence ID" value="NZ_AUZJ01000009.1"/>
</dbReference>
<dbReference type="OrthoDB" id="9808076at2"/>
<dbReference type="PATRIC" id="fig|1125725.3.peg.349"/>
<organism evidence="4 6">
    <name type="scientific">Treponema socranskii subsp. socranskii VPI DR56BR1116 = ATCC 35536</name>
    <dbReference type="NCBI Taxonomy" id="1125725"/>
    <lineage>
        <taxon>Bacteria</taxon>
        <taxon>Pseudomonadati</taxon>
        <taxon>Spirochaetota</taxon>
        <taxon>Spirochaetia</taxon>
        <taxon>Spirochaetales</taxon>
        <taxon>Treponemataceae</taxon>
        <taxon>Treponema</taxon>
    </lineage>
</organism>
<dbReference type="InterPro" id="IPR032533">
    <property type="entry name" value="DUF4954"/>
</dbReference>